<evidence type="ECO:0000256" key="1">
    <source>
        <dbReference type="SAM" id="MobiDB-lite"/>
    </source>
</evidence>
<evidence type="ECO:0000313" key="3">
    <source>
        <dbReference type="Proteomes" id="UP000827092"/>
    </source>
</evidence>
<reference evidence="2 3" key="1">
    <citation type="journal article" date="2022" name="Nat. Ecol. Evol.">
        <title>A masculinizing supergene underlies an exaggerated male reproductive morph in a spider.</title>
        <authorList>
            <person name="Hendrickx F."/>
            <person name="De Corte Z."/>
            <person name="Sonet G."/>
            <person name="Van Belleghem S.M."/>
            <person name="Kostlbacher S."/>
            <person name="Vangestel C."/>
        </authorList>
    </citation>
    <scope>NUCLEOTIDE SEQUENCE [LARGE SCALE GENOMIC DNA]</scope>
    <source>
        <strain evidence="2">W744_W776</strain>
    </source>
</reference>
<dbReference type="Proteomes" id="UP000827092">
    <property type="component" value="Unassembled WGS sequence"/>
</dbReference>
<sequence>ILAGKWVYKTVTNAHFSEERRHGRSAGGFFLPFGVYFLAHQLGEKPALYCWENKLFRKCSHPLGSARRRPIWERETFSAPGIPNDGGRQFSGFSSLTWKNPYARGNRRVSTSREEDTLPTAHRENKT</sequence>
<accession>A0AAV6TPV0</accession>
<proteinExistence type="predicted"/>
<keyword evidence="3" id="KW-1185">Reference proteome</keyword>
<feature type="region of interest" description="Disordered" evidence="1">
    <location>
        <begin position="104"/>
        <end position="127"/>
    </location>
</feature>
<dbReference type="AlphaFoldDB" id="A0AAV6TPV0"/>
<comment type="caution">
    <text evidence="2">The sequence shown here is derived from an EMBL/GenBank/DDBJ whole genome shotgun (WGS) entry which is preliminary data.</text>
</comment>
<evidence type="ECO:0000313" key="2">
    <source>
        <dbReference type="EMBL" id="KAG8173713.1"/>
    </source>
</evidence>
<organism evidence="2 3">
    <name type="scientific">Oedothorax gibbosus</name>
    <dbReference type="NCBI Taxonomy" id="931172"/>
    <lineage>
        <taxon>Eukaryota</taxon>
        <taxon>Metazoa</taxon>
        <taxon>Ecdysozoa</taxon>
        <taxon>Arthropoda</taxon>
        <taxon>Chelicerata</taxon>
        <taxon>Arachnida</taxon>
        <taxon>Araneae</taxon>
        <taxon>Araneomorphae</taxon>
        <taxon>Entelegynae</taxon>
        <taxon>Araneoidea</taxon>
        <taxon>Linyphiidae</taxon>
        <taxon>Erigoninae</taxon>
        <taxon>Oedothorax</taxon>
    </lineage>
</organism>
<feature type="non-terminal residue" evidence="2">
    <location>
        <position position="1"/>
    </location>
</feature>
<protein>
    <submittedName>
        <fullName evidence="2">Uncharacterized protein</fullName>
    </submittedName>
</protein>
<dbReference type="EMBL" id="JAFNEN010001526">
    <property type="protein sequence ID" value="KAG8173713.1"/>
    <property type="molecule type" value="Genomic_DNA"/>
</dbReference>
<feature type="compositionally biased region" description="Basic and acidic residues" evidence="1">
    <location>
        <begin position="111"/>
        <end position="127"/>
    </location>
</feature>
<name>A0AAV6TPV0_9ARAC</name>
<gene>
    <name evidence="2" type="ORF">JTE90_010870</name>
</gene>